<dbReference type="PRINTS" id="PR00463">
    <property type="entry name" value="EP450I"/>
</dbReference>
<evidence type="ECO:0000256" key="1">
    <source>
        <dbReference type="ARBA" id="ARBA00001971"/>
    </source>
</evidence>
<sequence>MWADYDTACQMMVKEGHKFWDRPGHTKTSQAAKAGVWGITIISGDLWQDQRRFLVHTLKEFGMGKGLMEHHVLSEVEDMFKRVDAQPENVDLRLQSDIAIASLSNQLLFGYRLEKGNLDRFLGFNELVYHHMERMGHPMTVLINHMHWLRHLPYWKNAQEHVNELVNALAEFVDTQIEQHAAMANNNEPSKEPEDLIEAFLAERKIAEGTEREEFYCHRQLRALLLDMVIAGYHTTSCTYGWTLAFLVKYPEYQRRAQEELDRAIGDDRLVTMADKVHLPFCQAILQEVHRYGTAGLLTLHHAASEDVHVQGYTVPKGCTVYSLNVCVHYDEKLYPDPWEFRPERFIREDGSFIIDEKITPFQLGKRNCAARPLAHMELFLHLANVMNRYTITGKVLPPYERRLGHAFRAPKVHPSELERVVRSIDGVSDCVVVGAAHETKGEAPHALVVKGKQGINDCKIMALVNGQVPRHKQLDGVTFIRVIPRSLDGEVSRSLLKELYFGPGNQLRAKI</sequence>
<dbReference type="AlphaFoldDB" id="A0AA36GC54"/>
<name>A0AA36GC54_9BILA</name>
<dbReference type="SUPFAM" id="SSF56801">
    <property type="entry name" value="Acetyl-CoA synthetase-like"/>
    <property type="match status" value="1"/>
</dbReference>
<gene>
    <name evidence="9" type="ORF">MSPICULIGERA_LOCUS18258</name>
</gene>
<dbReference type="GO" id="GO:0006805">
    <property type="term" value="P:xenobiotic metabolic process"/>
    <property type="evidence" value="ECO:0007669"/>
    <property type="project" value="TreeGrafter"/>
</dbReference>
<keyword evidence="10" id="KW-1185">Reference proteome</keyword>
<dbReference type="InterPro" id="IPR001128">
    <property type="entry name" value="Cyt_P450"/>
</dbReference>
<evidence type="ECO:0000256" key="3">
    <source>
        <dbReference type="ARBA" id="ARBA00022723"/>
    </source>
</evidence>
<evidence type="ECO:0000256" key="2">
    <source>
        <dbReference type="ARBA" id="ARBA00010617"/>
    </source>
</evidence>
<dbReference type="EMBL" id="CATQJA010002659">
    <property type="protein sequence ID" value="CAJ0580055.1"/>
    <property type="molecule type" value="Genomic_DNA"/>
</dbReference>
<keyword evidence="3 7" id="KW-0479">Metal-binding</keyword>
<feature type="non-terminal residue" evidence="9">
    <location>
        <position position="1"/>
    </location>
</feature>
<dbReference type="Gene3D" id="3.30.300.30">
    <property type="match status" value="1"/>
</dbReference>
<dbReference type="SUPFAM" id="SSF48264">
    <property type="entry name" value="Cytochrome P450"/>
    <property type="match status" value="1"/>
</dbReference>
<dbReference type="InterPro" id="IPR045851">
    <property type="entry name" value="AMP-bd_C_sf"/>
</dbReference>
<feature type="domain" description="AMP-binding enzyme C-terminal" evidence="8">
    <location>
        <begin position="417"/>
        <end position="486"/>
    </location>
</feature>
<dbReference type="InterPro" id="IPR050182">
    <property type="entry name" value="Cytochrome_P450_fam2"/>
</dbReference>
<dbReference type="PRINTS" id="PR00385">
    <property type="entry name" value="P450"/>
</dbReference>
<evidence type="ECO:0000256" key="6">
    <source>
        <dbReference type="ARBA" id="ARBA00023033"/>
    </source>
</evidence>
<keyword evidence="7" id="KW-0349">Heme</keyword>
<keyword evidence="6" id="KW-0503">Monooxygenase</keyword>
<dbReference type="GO" id="GO:0005506">
    <property type="term" value="F:iron ion binding"/>
    <property type="evidence" value="ECO:0007669"/>
    <property type="project" value="InterPro"/>
</dbReference>
<organism evidence="9 10">
    <name type="scientific">Mesorhabditis spiculigera</name>
    <dbReference type="NCBI Taxonomy" id="96644"/>
    <lineage>
        <taxon>Eukaryota</taxon>
        <taxon>Metazoa</taxon>
        <taxon>Ecdysozoa</taxon>
        <taxon>Nematoda</taxon>
        <taxon>Chromadorea</taxon>
        <taxon>Rhabditida</taxon>
        <taxon>Rhabditina</taxon>
        <taxon>Rhabditomorpha</taxon>
        <taxon>Rhabditoidea</taxon>
        <taxon>Rhabditidae</taxon>
        <taxon>Mesorhabditinae</taxon>
        <taxon>Mesorhabditis</taxon>
    </lineage>
</organism>
<dbReference type="GO" id="GO:0016712">
    <property type="term" value="F:oxidoreductase activity, acting on paired donors, with incorporation or reduction of molecular oxygen, reduced flavin or flavoprotein as one donor, and incorporation of one atom of oxygen"/>
    <property type="evidence" value="ECO:0007669"/>
    <property type="project" value="TreeGrafter"/>
</dbReference>
<evidence type="ECO:0000256" key="7">
    <source>
        <dbReference type="PIRSR" id="PIRSR602401-1"/>
    </source>
</evidence>
<evidence type="ECO:0000256" key="4">
    <source>
        <dbReference type="ARBA" id="ARBA00023002"/>
    </source>
</evidence>
<dbReference type="Proteomes" id="UP001177023">
    <property type="component" value="Unassembled WGS sequence"/>
</dbReference>
<comment type="cofactor">
    <cofactor evidence="1 7">
        <name>heme</name>
        <dbReference type="ChEBI" id="CHEBI:30413"/>
    </cofactor>
</comment>
<dbReference type="GO" id="GO:0020037">
    <property type="term" value="F:heme binding"/>
    <property type="evidence" value="ECO:0007669"/>
    <property type="project" value="InterPro"/>
</dbReference>
<evidence type="ECO:0000259" key="8">
    <source>
        <dbReference type="Pfam" id="PF13193"/>
    </source>
</evidence>
<dbReference type="InterPro" id="IPR002401">
    <property type="entry name" value="Cyt_P450_E_grp-I"/>
</dbReference>
<accession>A0AA36GC54</accession>
<dbReference type="Gene3D" id="1.10.630.10">
    <property type="entry name" value="Cytochrome P450"/>
    <property type="match status" value="1"/>
</dbReference>
<dbReference type="InterPro" id="IPR036396">
    <property type="entry name" value="Cyt_P450_sf"/>
</dbReference>
<reference evidence="9" key="1">
    <citation type="submission" date="2023-06" db="EMBL/GenBank/DDBJ databases">
        <authorList>
            <person name="Delattre M."/>
        </authorList>
    </citation>
    <scope>NUCLEOTIDE SEQUENCE</scope>
    <source>
        <strain evidence="9">AF72</strain>
    </source>
</reference>
<dbReference type="Pfam" id="PF13193">
    <property type="entry name" value="AMP-binding_C"/>
    <property type="match status" value="1"/>
</dbReference>
<comment type="similarity">
    <text evidence="2">Belongs to the cytochrome P450 family.</text>
</comment>
<keyword evidence="5 7" id="KW-0408">Iron</keyword>
<comment type="caution">
    <text evidence="9">The sequence shown here is derived from an EMBL/GenBank/DDBJ whole genome shotgun (WGS) entry which is preliminary data.</text>
</comment>
<dbReference type="GO" id="GO:0005737">
    <property type="term" value="C:cytoplasm"/>
    <property type="evidence" value="ECO:0007669"/>
    <property type="project" value="TreeGrafter"/>
</dbReference>
<dbReference type="FunFam" id="1.10.630.10:FF:000036">
    <property type="entry name" value="CYtochrome P450 family"/>
    <property type="match status" value="1"/>
</dbReference>
<feature type="binding site" description="axial binding residue" evidence="7">
    <location>
        <position position="369"/>
    </location>
    <ligand>
        <name>heme</name>
        <dbReference type="ChEBI" id="CHEBI:30413"/>
    </ligand>
    <ligandPart>
        <name>Fe</name>
        <dbReference type="ChEBI" id="CHEBI:18248"/>
    </ligandPart>
</feature>
<dbReference type="PANTHER" id="PTHR24300">
    <property type="entry name" value="CYTOCHROME P450 508A4-RELATED"/>
    <property type="match status" value="1"/>
</dbReference>
<dbReference type="GO" id="GO:0006082">
    <property type="term" value="P:organic acid metabolic process"/>
    <property type="evidence" value="ECO:0007669"/>
    <property type="project" value="TreeGrafter"/>
</dbReference>
<evidence type="ECO:0000313" key="10">
    <source>
        <dbReference type="Proteomes" id="UP001177023"/>
    </source>
</evidence>
<proteinExistence type="inferred from homology"/>
<dbReference type="PANTHER" id="PTHR24300:SF375">
    <property type="entry name" value="CYTOCHROME P450 FAMILY"/>
    <property type="match status" value="1"/>
</dbReference>
<dbReference type="Pfam" id="PF00067">
    <property type="entry name" value="p450"/>
    <property type="match status" value="1"/>
</dbReference>
<evidence type="ECO:0000256" key="5">
    <source>
        <dbReference type="ARBA" id="ARBA00023004"/>
    </source>
</evidence>
<protein>
    <recommendedName>
        <fullName evidence="8">AMP-binding enzyme C-terminal domain-containing protein</fullName>
    </recommendedName>
</protein>
<evidence type="ECO:0000313" key="9">
    <source>
        <dbReference type="EMBL" id="CAJ0580055.1"/>
    </source>
</evidence>
<keyword evidence="4" id="KW-0560">Oxidoreductase</keyword>
<dbReference type="InterPro" id="IPR025110">
    <property type="entry name" value="AMP-bd_C"/>
</dbReference>